<dbReference type="GO" id="GO:0008270">
    <property type="term" value="F:zinc ion binding"/>
    <property type="evidence" value="ECO:0007669"/>
    <property type="project" value="UniProtKB-KW"/>
</dbReference>
<dbReference type="InterPro" id="IPR054078">
    <property type="entry name" value="BRF2-like_C"/>
</dbReference>
<dbReference type="AlphaFoldDB" id="A0AAN8ZC31"/>
<dbReference type="Pfam" id="PF21886">
    <property type="entry name" value="BRF2-like_C_cyclin_rpt"/>
    <property type="match status" value="1"/>
</dbReference>
<evidence type="ECO:0000256" key="1">
    <source>
        <dbReference type="ARBA" id="ARBA00022771"/>
    </source>
</evidence>
<comment type="caution">
    <text evidence="4">The sequence shown here is derived from an EMBL/GenBank/DDBJ whole genome shotgun (WGS) entry which is preliminary data.</text>
</comment>
<dbReference type="Proteomes" id="UP001370490">
    <property type="component" value="Unassembled WGS sequence"/>
</dbReference>
<dbReference type="Gene3D" id="2.20.25.10">
    <property type="match status" value="1"/>
</dbReference>
<evidence type="ECO:0000313" key="5">
    <source>
        <dbReference type="Proteomes" id="UP001370490"/>
    </source>
</evidence>
<dbReference type="SUPFAM" id="SSF47954">
    <property type="entry name" value="Cyclin-like"/>
    <property type="match status" value="2"/>
</dbReference>
<protein>
    <recommendedName>
        <fullName evidence="3">BRF2-like C-terminal domain-containing protein</fullName>
    </recommendedName>
</protein>
<accession>A0AAN8ZC31</accession>
<proteinExistence type="predicted"/>
<feature type="domain" description="BRF2-like C-terminal" evidence="3">
    <location>
        <begin position="183"/>
        <end position="278"/>
    </location>
</feature>
<organism evidence="4 5">
    <name type="scientific">Dillenia turbinata</name>
    <dbReference type="NCBI Taxonomy" id="194707"/>
    <lineage>
        <taxon>Eukaryota</taxon>
        <taxon>Viridiplantae</taxon>
        <taxon>Streptophyta</taxon>
        <taxon>Embryophyta</taxon>
        <taxon>Tracheophyta</taxon>
        <taxon>Spermatophyta</taxon>
        <taxon>Magnoliopsida</taxon>
        <taxon>eudicotyledons</taxon>
        <taxon>Gunneridae</taxon>
        <taxon>Pentapetalae</taxon>
        <taxon>Dilleniales</taxon>
        <taxon>Dilleniaceae</taxon>
        <taxon>Dillenia</taxon>
    </lineage>
</organism>
<dbReference type="InterPro" id="IPR036915">
    <property type="entry name" value="Cyclin-like_sf"/>
</dbReference>
<evidence type="ECO:0000313" key="4">
    <source>
        <dbReference type="EMBL" id="KAK6932671.1"/>
    </source>
</evidence>
<dbReference type="InterPro" id="IPR053340">
    <property type="entry name" value="PTF2"/>
</dbReference>
<gene>
    <name evidence="4" type="ORF">RJ641_002295</name>
</gene>
<dbReference type="PANTHER" id="PTHR48428">
    <property type="entry name" value="PLANT-SPECIFIC TFIIB-RELATED PROTEIN PTF2"/>
    <property type="match status" value="1"/>
</dbReference>
<dbReference type="PANTHER" id="PTHR48428:SF1">
    <property type="entry name" value="PLANT-SPECIFIC TFIIB-RELATED PROTEIN PTF2"/>
    <property type="match status" value="1"/>
</dbReference>
<dbReference type="Gene3D" id="1.10.472.10">
    <property type="entry name" value="Cyclin-like"/>
    <property type="match status" value="2"/>
</dbReference>
<dbReference type="EMBL" id="JBAMMX010000010">
    <property type="protein sequence ID" value="KAK6932671.1"/>
    <property type="molecule type" value="Genomic_DNA"/>
</dbReference>
<reference evidence="4 5" key="1">
    <citation type="submission" date="2023-12" db="EMBL/GenBank/DDBJ databases">
        <title>A high-quality genome assembly for Dillenia turbinata (Dilleniales).</title>
        <authorList>
            <person name="Chanderbali A."/>
        </authorList>
    </citation>
    <scope>NUCLEOTIDE SEQUENCE [LARGE SCALE GENOMIC DNA]</scope>
    <source>
        <strain evidence="4">LSX21</strain>
        <tissue evidence="4">Leaf</tissue>
    </source>
</reference>
<evidence type="ECO:0000259" key="3">
    <source>
        <dbReference type="Pfam" id="PF21886"/>
    </source>
</evidence>
<keyword evidence="1" id="KW-0479">Metal-binding</keyword>
<name>A0AAN8ZC31_9MAGN</name>
<evidence type="ECO:0000256" key="2">
    <source>
        <dbReference type="ARBA" id="ARBA00022833"/>
    </source>
</evidence>
<keyword evidence="2" id="KW-0862">Zinc</keyword>
<dbReference type="CDD" id="cd00043">
    <property type="entry name" value="CYCLIN_SF"/>
    <property type="match status" value="1"/>
</dbReference>
<keyword evidence="5" id="KW-1185">Reference proteome</keyword>
<keyword evidence="1" id="KW-0863">Zinc-finger</keyword>
<sequence>MEKNSNHCKSCKTKTLIRDDTSGLLLCSSCGIVQDFDNFDAQIGGLDGPEGTFIRIGNSGSIRDYSYRDSKIYKAQNTIHDITSKLGLSRVDEIKSMINQITNGEFGQGEWFPILVGACCYVVMRKNDKLIPMSEIVSVIGCCDEYELGRMISRVLEFLDLKLPEFDMVKTLEHAMRTCSTFREFERDKREMMLKQGIFMLHCAMKWFLTTGRRPLPMVAAILAFVAELNGVRVRIDDVAKEVHATVSTSKLRYKELLENLVKVAQGLPWGKNLNFNNIVANAPLVIQYMEMKSRLKPNEKGGSLEELAFDFGDVVSECLRKEVEYTSEDYGADKDYDSKYFEIKDRKGDPNCSFDDGDGDGGKLKISQEFLSRIYSEFKNEAARVNPIVEIGENGRRKPRDYDIRACEDWWSGKSELTKKLLLKQVLEKDVGFDAMPPSFVTGCLAYDRRKQKIAAAKVRIEKIMYPSTTDLSNCHDLRCPKDVQNGKKRKRGKGGRTSDLDWEDCVIETLLLHQVKEEEIEKGHYRNLLDLYVFNSGSM</sequence>